<dbReference type="InterPro" id="IPR023213">
    <property type="entry name" value="CAT-like_dom_sf"/>
</dbReference>
<dbReference type="SUPFAM" id="SSF53335">
    <property type="entry name" value="S-adenosyl-L-methionine-dependent methyltransferases"/>
    <property type="match status" value="1"/>
</dbReference>
<accession>A0A1Y1WRA3</accession>
<dbReference type="EMBL" id="MCFE01000979">
    <property type="protein sequence ID" value="ORX75915.1"/>
    <property type="molecule type" value="Genomic_DNA"/>
</dbReference>
<dbReference type="FunFam" id="3.40.50.980:FF:000001">
    <property type="entry name" value="Non-ribosomal peptide synthetase"/>
    <property type="match status" value="1"/>
</dbReference>
<dbReference type="STRING" id="1314790.A0A1Y1WRA3"/>
<dbReference type="Gene3D" id="3.40.50.980">
    <property type="match status" value="2"/>
</dbReference>
<sequence length="1740" mass="196339">MQGLLNIEQSGQQHSQQYPQEVPDAVHQRRSTKIQSRKMKNQSNGGFPLDFILDNMSKSNEAECSTFYIPQELRCQLQSLSLQENVPLSTVLLAAFLALIQIYANQGEASIAIPLRGLNPETIRVHHMRISREYTVRKLLAIVAKDQLAESPTMQTEQLRTDPSVQLLFSFSDNPPTAEPAVGNQTTCLAIELYFQQSESALNGFIRYRKGSFEHRSIQMLTKHFLNLLASFVENPSQCVEEIDVIDEDERQKLLAWNDTSNGPDNGTMIDLFAHQASTNPENRAVAFRDQYLTYAELDDRSSKLARHLLHLGVRQEMIVAVCMERSPFLIISYLAILKAGGAYLPIDPSYPSERIEFMLTDSGCSIVLAERPSDNLPLLTSVRRLYVEQDWEVIVKEGSSRDIPKVATPASLAYMMYTSGSTGVPKGVLIEQHSVIRLVCNASYFQASTHDRIAQIVNTSFDPSTLEIWSALLNGATLVCISRASTLDLALLEKEVVKHGITAMVAPTALFNQIMINRPALLRPLKCVMFGGEAANPKLVRKFLDLKPRGRLLNLYGITEVTVCSTWFEVTAVSNRVPIGQPIANSRAYVLNHNLKLAPIGAVGELYLAGEGLARGYLHASEERFLINPNAEFQNERMFRTGDLVRRRCDGNLEYLGRVDDMVKIRGHRIELSEVQNAIAEHPAVEECVVTTFGSDSGGKRLVGYVVRNDAEGLQEELISECKLACDEHVYGNIDQEPSDPEFNLAGWINTYDGKSIPKEEMREWLEETLDCIKCLRPKRVLEIGCGTGMILFQIAPQCDSYVGTDLSSAALEYVRKHLQSSDLREKVVLQQGGAHQLEGFTAGQFDTVIINSVVQHFPNAQYFDKVLSNVAPLVSPGGHIFVGDIRGMSLAKYHYLSQAIFAAKESSSVKELRAYIDRKQLADKELLLDPGYFNALKESIEDIHHVRFMPKRSRSLNEMSRYRYQAILHIKCSQAAIQPLDWMDWQRHSLSLDVLNEKLRGGLDFVKEKLCGEEVSYLAISNIPNQRLADEIQLELLLEEAPLTRTYGELQDQVCPERFGGATPDQLSRLAKDAGYEAEISWAQHQNGGVYDVVFWRPPSNHACSPFVMPTYSEMNPHYHSNPLHRKLQQFIPALERFLRTKLPDYMIPAAFVILEAVPLTENGKVDYKALPAPNLNINAINSNYVEPRTALEATLTDIMRTVLGVEQIGIHHSFLTLGGDSISTIEMAALCHKRGLQVSSLTIFKNPTVAMLAEHIESNLGTACVPTKSPSHSSAPFEPFSLLNLDRAQMERIWEVDIRGNGIERAHVEDIYPCVPLQSHVVYETTLDKNAEIHHMFYDIKQPLDIKRLQSSCIRLCEANTVLRTVFLLSAAGVENLNFIQIVIKKENFHPLFKVYECDSAEERDKAIQKHLLEDQEKGIRLGENMLRFALFTTNSGDHQFLWSIHHALMDGWTMQLLMNDLIETYDLEVAPERPPYRNFVRSYLERNHLADKEFWERKLAGVNRQLLPRQQKQEVSTLVKPTMIESQVDYDIQAFCKEHGLTSAALFKAAWVIAVGLYARSNEVLFGDVVFGRNMELDRADEIVGPCFNVLPVRIALNREEKLLALVHRVQEEQNSIYPFENTNVGDIIDLFSDEREMHKIYGSYVAFQNFRSKARKNTDALQISFARICGSIHLTIILEASPSTNGLHMKLTFDENILLQRDAQIHMEMLSRCLEYIVQNPNYSVSALEASFVTS</sequence>
<dbReference type="InterPro" id="IPR029063">
    <property type="entry name" value="SAM-dependent_MTases_sf"/>
</dbReference>
<evidence type="ECO:0000256" key="1">
    <source>
        <dbReference type="ARBA" id="ARBA00022450"/>
    </source>
</evidence>
<dbReference type="OrthoDB" id="408177at2759"/>
<dbReference type="PANTHER" id="PTHR45527:SF1">
    <property type="entry name" value="FATTY ACID SYNTHASE"/>
    <property type="match status" value="1"/>
</dbReference>
<dbReference type="InterPro" id="IPR010071">
    <property type="entry name" value="AA_adenyl_dom"/>
</dbReference>
<reference evidence="6 7" key="1">
    <citation type="submission" date="2016-07" db="EMBL/GenBank/DDBJ databases">
        <title>Pervasive Adenine N6-methylation of Active Genes in Fungi.</title>
        <authorList>
            <consortium name="DOE Joint Genome Institute"/>
            <person name="Mondo S.J."/>
            <person name="Dannebaum R.O."/>
            <person name="Kuo R.C."/>
            <person name="Labutti K."/>
            <person name="Haridas S."/>
            <person name="Kuo A."/>
            <person name="Salamov A."/>
            <person name="Ahrendt S.R."/>
            <person name="Lipzen A."/>
            <person name="Sullivan W."/>
            <person name="Andreopoulos W.B."/>
            <person name="Clum A."/>
            <person name="Lindquist E."/>
            <person name="Daum C."/>
            <person name="Ramamoorthy G.K."/>
            <person name="Gryganskyi A."/>
            <person name="Culley D."/>
            <person name="Magnuson J.K."/>
            <person name="James T.Y."/>
            <person name="O'Malley M.A."/>
            <person name="Stajich J.E."/>
            <person name="Spatafora J.W."/>
            <person name="Visel A."/>
            <person name="Grigoriev I.V."/>
        </authorList>
    </citation>
    <scope>NUCLEOTIDE SEQUENCE [LARGE SCALE GENOMIC DNA]</scope>
    <source>
        <strain evidence="6 7">CBS 931.73</strain>
    </source>
</reference>
<dbReference type="InterPro" id="IPR020845">
    <property type="entry name" value="AMP-binding_CS"/>
</dbReference>
<gene>
    <name evidence="6" type="ORF">K493DRAFT_363930</name>
</gene>
<feature type="domain" description="Carrier" evidence="5">
    <location>
        <begin position="1189"/>
        <end position="1263"/>
    </location>
</feature>
<evidence type="ECO:0000313" key="6">
    <source>
        <dbReference type="EMBL" id="ORX75915.1"/>
    </source>
</evidence>
<dbReference type="SUPFAM" id="SSF52777">
    <property type="entry name" value="CoA-dependent acyltransferases"/>
    <property type="match status" value="3"/>
</dbReference>
<keyword evidence="3" id="KW-0436">Ligase</keyword>
<dbReference type="Proteomes" id="UP000193498">
    <property type="component" value="Unassembled WGS sequence"/>
</dbReference>
<dbReference type="InterPro" id="IPR009081">
    <property type="entry name" value="PP-bd_ACP"/>
</dbReference>
<dbReference type="InterPro" id="IPR000873">
    <property type="entry name" value="AMP-dep_synth/lig_dom"/>
</dbReference>
<dbReference type="Pfam" id="PF08242">
    <property type="entry name" value="Methyltransf_12"/>
    <property type="match status" value="1"/>
</dbReference>
<dbReference type="InterPro" id="IPR013217">
    <property type="entry name" value="Methyltransf_12"/>
</dbReference>
<dbReference type="GO" id="GO:0016874">
    <property type="term" value="F:ligase activity"/>
    <property type="evidence" value="ECO:0007669"/>
    <property type="project" value="UniProtKB-KW"/>
</dbReference>
<dbReference type="Pfam" id="PF00550">
    <property type="entry name" value="PP-binding"/>
    <property type="match status" value="1"/>
</dbReference>
<dbReference type="Pfam" id="PF00501">
    <property type="entry name" value="AMP-binding"/>
    <property type="match status" value="1"/>
</dbReference>
<evidence type="ECO:0000313" key="7">
    <source>
        <dbReference type="Proteomes" id="UP000193498"/>
    </source>
</evidence>
<dbReference type="GO" id="GO:0005737">
    <property type="term" value="C:cytoplasm"/>
    <property type="evidence" value="ECO:0007669"/>
    <property type="project" value="TreeGrafter"/>
</dbReference>
<feature type="compositionally biased region" description="Low complexity" evidence="4">
    <location>
        <begin position="9"/>
        <end position="20"/>
    </location>
</feature>
<dbReference type="InParanoid" id="A0A1Y1WRA3"/>
<dbReference type="PROSITE" id="PS50075">
    <property type="entry name" value="CARRIER"/>
    <property type="match status" value="1"/>
</dbReference>
<dbReference type="SUPFAM" id="SSF56801">
    <property type="entry name" value="Acetyl-CoA synthetase-like"/>
    <property type="match status" value="1"/>
</dbReference>
<dbReference type="InterPro" id="IPR001242">
    <property type="entry name" value="Condensation_dom"/>
</dbReference>
<protein>
    <recommendedName>
        <fullName evidence="5">Carrier domain-containing protein</fullName>
    </recommendedName>
</protein>
<evidence type="ECO:0000259" key="5">
    <source>
        <dbReference type="PROSITE" id="PS50075"/>
    </source>
</evidence>
<organism evidence="6 7">
    <name type="scientific">Basidiobolus meristosporus CBS 931.73</name>
    <dbReference type="NCBI Taxonomy" id="1314790"/>
    <lineage>
        <taxon>Eukaryota</taxon>
        <taxon>Fungi</taxon>
        <taxon>Fungi incertae sedis</taxon>
        <taxon>Zoopagomycota</taxon>
        <taxon>Entomophthoromycotina</taxon>
        <taxon>Basidiobolomycetes</taxon>
        <taxon>Basidiobolales</taxon>
        <taxon>Basidiobolaceae</taxon>
        <taxon>Basidiobolus</taxon>
    </lineage>
</organism>
<feature type="region of interest" description="Disordered" evidence="4">
    <location>
        <begin position="1"/>
        <end position="42"/>
    </location>
</feature>
<dbReference type="Gene3D" id="1.10.1200.10">
    <property type="entry name" value="ACP-like"/>
    <property type="match status" value="1"/>
</dbReference>
<proteinExistence type="predicted"/>
<evidence type="ECO:0000256" key="4">
    <source>
        <dbReference type="SAM" id="MobiDB-lite"/>
    </source>
</evidence>
<dbReference type="CDD" id="cd02440">
    <property type="entry name" value="AdoMet_MTases"/>
    <property type="match status" value="1"/>
</dbReference>
<dbReference type="CDD" id="cd05930">
    <property type="entry name" value="A_NRPS"/>
    <property type="match status" value="1"/>
</dbReference>
<dbReference type="Gene3D" id="3.30.559.10">
    <property type="entry name" value="Chloramphenicol acetyltransferase-like domain"/>
    <property type="match status" value="1"/>
</dbReference>
<dbReference type="Pfam" id="PF00668">
    <property type="entry name" value="Condensation"/>
    <property type="match status" value="1"/>
</dbReference>
<dbReference type="Gene3D" id="3.40.50.150">
    <property type="entry name" value="Vaccinia Virus protein VP39"/>
    <property type="match status" value="1"/>
</dbReference>
<dbReference type="SUPFAM" id="SSF47336">
    <property type="entry name" value="ACP-like"/>
    <property type="match status" value="1"/>
</dbReference>
<dbReference type="GO" id="GO:0031177">
    <property type="term" value="F:phosphopantetheine binding"/>
    <property type="evidence" value="ECO:0007669"/>
    <property type="project" value="TreeGrafter"/>
</dbReference>
<evidence type="ECO:0000256" key="2">
    <source>
        <dbReference type="ARBA" id="ARBA00022553"/>
    </source>
</evidence>
<evidence type="ECO:0000256" key="3">
    <source>
        <dbReference type="ARBA" id="ARBA00022598"/>
    </source>
</evidence>
<keyword evidence="2" id="KW-0597">Phosphoprotein</keyword>
<dbReference type="PANTHER" id="PTHR45527">
    <property type="entry name" value="NONRIBOSOMAL PEPTIDE SYNTHETASE"/>
    <property type="match status" value="1"/>
</dbReference>
<dbReference type="Gene3D" id="3.30.300.30">
    <property type="match status" value="2"/>
</dbReference>
<name>A0A1Y1WRA3_9FUNG</name>
<dbReference type="GO" id="GO:0043041">
    <property type="term" value="P:amino acid activation for nonribosomal peptide biosynthetic process"/>
    <property type="evidence" value="ECO:0007669"/>
    <property type="project" value="TreeGrafter"/>
</dbReference>
<comment type="caution">
    <text evidence="6">The sequence shown here is derived from an EMBL/GenBank/DDBJ whole genome shotgun (WGS) entry which is preliminary data.</text>
</comment>
<keyword evidence="1" id="KW-0596">Phosphopantetheine</keyword>
<dbReference type="GO" id="GO:0009403">
    <property type="term" value="P:toxin biosynthetic process"/>
    <property type="evidence" value="ECO:0007669"/>
    <property type="project" value="UniProtKB-ARBA"/>
</dbReference>
<feature type="compositionally biased region" description="Basic residues" evidence="4">
    <location>
        <begin position="28"/>
        <end position="40"/>
    </location>
</feature>
<dbReference type="PROSITE" id="PS00455">
    <property type="entry name" value="AMP_BINDING"/>
    <property type="match status" value="1"/>
</dbReference>
<dbReference type="Gene3D" id="2.30.38.10">
    <property type="entry name" value="Luciferase, Domain 3"/>
    <property type="match status" value="1"/>
</dbReference>
<dbReference type="InterPro" id="IPR045851">
    <property type="entry name" value="AMP-bd_C_sf"/>
</dbReference>
<keyword evidence="7" id="KW-1185">Reference proteome</keyword>
<dbReference type="Gene3D" id="3.30.559.30">
    <property type="entry name" value="Nonribosomal peptide synthetase, condensation domain"/>
    <property type="match status" value="2"/>
</dbReference>
<dbReference type="InterPro" id="IPR036736">
    <property type="entry name" value="ACP-like_sf"/>
</dbReference>
<dbReference type="NCBIfam" id="TIGR01733">
    <property type="entry name" value="AA-adenyl-dom"/>
    <property type="match status" value="1"/>
</dbReference>